<dbReference type="PANTHER" id="PTHR48100">
    <property type="entry name" value="BROAD-SPECIFICITY PHOSPHATASE YOR283W-RELATED"/>
    <property type="match status" value="1"/>
</dbReference>
<sequence>MIALNGYSPSPRPRTDVVHLGCYCRIDRRSAFPSTVRHGLGTPTGRCDIVEIGGGVESEAQKHRYKTARAYGDTHQASSGGPCMALVRNNDEQVERFKTYVRSLNEQFARWIVQQWEAKSDKFWSHGMVDYLRHAVIIKRDHPDAAALLESNGKQERKHEAQLTILPVQHSKVIHFVRHGEGFHNIGIVNEDAHLTEAGWRQAEALNKHIQQLKPAIDVQVVVVSPLMRALETAAGAFGAGPFKGEGRPLMLSQTEDLDERAPHAAVACPEGIPFIAFEGCRERLGAAICDKRRDIAFAEQQFPGVDFSHIERGEDTVYEQHKVESEHAVMERGARFLQWIMARPESRIAVVTHCGFIFLTLSAFGHECALSVQEEMHRGFDNCEMRTMVITDAAGGGRFNSTWFPGGRECLR</sequence>
<dbReference type="SUPFAM" id="SSF53254">
    <property type="entry name" value="Phosphoglycerate mutase-like"/>
    <property type="match status" value="1"/>
</dbReference>
<dbReference type="PANTHER" id="PTHR48100:SF1">
    <property type="entry name" value="HISTIDINE PHOSPHATASE FAMILY PROTEIN-RELATED"/>
    <property type="match status" value="1"/>
</dbReference>
<keyword evidence="3" id="KW-1185">Reference proteome</keyword>
<gene>
    <name evidence="2" type="primary">g1320</name>
    <name evidence="2" type="ORF">VP750_LOCUS1141</name>
</gene>
<comment type="similarity">
    <text evidence="1">Belongs to the phosphoglycerate mutase family.</text>
</comment>
<organism evidence="2 3">
    <name type="scientific">Coccomyxa viridis</name>
    <dbReference type="NCBI Taxonomy" id="1274662"/>
    <lineage>
        <taxon>Eukaryota</taxon>
        <taxon>Viridiplantae</taxon>
        <taxon>Chlorophyta</taxon>
        <taxon>core chlorophytes</taxon>
        <taxon>Trebouxiophyceae</taxon>
        <taxon>Trebouxiophyceae incertae sedis</taxon>
        <taxon>Coccomyxaceae</taxon>
        <taxon>Coccomyxa</taxon>
    </lineage>
</organism>
<protein>
    <submittedName>
        <fullName evidence="2">G1320 protein</fullName>
    </submittedName>
</protein>
<dbReference type="CDD" id="cd07067">
    <property type="entry name" value="HP_PGM_like"/>
    <property type="match status" value="1"/>
</dbReference>
<dbReference type="InterPro" id="IPR050275">
    <property type="entry name" value="PGM_Phosphatase"/>
</dbReference>
<evidence type="ECO:0000256" key="1">
    <source>
        <dbReference type="ARBA" id="ARBA00038362"/>
    </source>
</evidence>
<dbReference type="SMART" id="SM00855">
    <property type="entry name" value="PGAM"/>
    <property type="match status" value="1"/>
</dbReference>
<evidence type="ECO:0000313" key="3">
    <source>
        <dbReference type="Proteomes" id="UP001497392"/>
    </source>
</evidence>
<dbReference type="InterPro" id="IPR029033">
    <property type="entry name" value="His_PPase_superfam"/>
</dbReference>
<proteinExistence type="inferred from homology"/>
<dbReference type="InterPro" id="IPR013078">
    <property type="entry name" value="His_Pase_superF_clade-1"/>
</dbReference>
<dbReference type="EMBL" id="CAXHTA020000002">
    <property type="protein sequence ID" value="CAL5219482.1"/>
    <property type="molecule type" value="Genomic_DNA"/>
</dbReference>
<dbReference type="Pfam" id="PF00300">
    <property type="entry name" value="His_Phos_1"/>
    <property type="match status" value="2"/>
</dbReference>
<dbReference type="Proteomes" id="UP001497392">
    <property type="component" value="Unassembled WGS sequence"/>
</dbReference>
<comment type="caution">
    <text evidence="2">The sequence shown here is derived from an EMBL/GenBank/DDBJ whole genome shotgun (WGS) entry which is preliminary data.</text>
</comment>
<accession>A0ABP1FPJ0</accession>
<name>A0ABP1FPJ0_9CHLO</name>
<dbReference type="Gene3D" id="3.40.50.1240">
    <property type="entry name" value="Phosphoglycerate mutase-like"/>
    <property type="match status" value="1"/>
</dbReference>
<evidence type="ECO:0000313" key="2">
    <source>
        <dbReference type="EMBL" id="CAL5219482.1"/>
    </source>
</evidence>
<reference evidence="2 3" key="1">
    <citation type="submission" date="2024-06" db="EMBL/GenBank/DDBJ databases">
        <authorList>
            <person name="Kraege A."/>
            <person name="Thomma B."/>
        </authorList>
    </citation>
    <scope>NUCLEOTIDE SEQUENCE [LARGE SCALE GENOMIC DNA]</scope>
</reference>